<reference evidence="1 2" key="1">
    <citation type="submission" date="2019-03" db="EMBL/GenBank/DDBJ databases">
        <title>Single cell metagenomics reveals metabolic interactions within the superorganism composed of flagellate Streblomastix strix and complex community of Bacteroidetes bacteria on its surface.</title>
        <authorList>
            <person name="Treitli S.C."/>
            <person name="Kolisko M."/>
            <person name="Husnik F."/>
            <person name="Keeling P."/>
            <person name="Hampl V."/>
        </authorList>
    </citation>
    <scope>NUCLEOTIDE SEQUENCE [LARGE SCALE GENOMIC DNA]</scope>
    <source>
        <strain evidence="1">ST1C</strain>
    </source>
</reference>
<dbReference type="EMBL" id="SNRW01033553">
    <property type="protein sequence ID" value="KAA6356091.1"/>
    <property type="molecule type" value="Genomic_DNA"/>
</dbReference>
<name>A0A5J4TEP0_9EUKA</name>
<evidence type="ECO:0000313" key="1">
    <source>
        <dbReference type="EMBL" id="KAA6356091.1"/>
    </source>
</evidence>
<dbReference type="Proteomes" id="UP000324800">
    <property type="component" value="Unassembled WGS sequence"/>
</dbReference>
<dbReference type="AlphaFoldDB" id="A0A5J4TEP0"/>
<organism evidence="1 2">
    <name type="scientific">Streblomastix strix</name>
    <dbReference type="NCBI Taxonomy" id="222440"/>
    <lineage>
        <taxon>Eukaryota</taxon>
        <taxon>Metamonada</taxon>
        <taxon>Preaxostyla</taxon>
        <taxon>Oxymonadida</taxon>
        <taxon>Streblomastigidae</taxon>
        <taxon>Streblomastix</taxon>
    </lineage>
</organism>
<comment type="caution">
    <text evidence="1">The sequence shown here is derived from an EMBL/GenBank/DDBJ whole genome shotgun (WGS) entry which is preliminary data.</text>
</comment>
<proteinExistence type="predicted"/>
<accession>A0A5J4TEP0</accession>
<evidence type="ECO:0000313" key="2">
    <source>
        <dbReference type="Proteomes" id="UP000324800"/>
    </source>
</evidence>
<protein>
    <submittedName>
        <fullName evidence="1">Uncharacterized protein</fullName>
    </submittedName>
</protein>
<gene>
    <name evidence="1" type="ORF">EZS28_048382</name>
</gene>
<sequence>VFVNVDHTEKMLITSCHCEVLVNQMKKMKKKKMMMMIKKNEDALKAAILYDVGLKSFYQRG</sequence>
<feature type="non-terminal residue" evidence="1">
    <location>
        <position position="1"/>
    </location>
</feature>